<evidence type="ECO:0000256" key="1">
    <source>
        <dbReference type="ARBA" id="ARBA00004651"/>
    </source>
</evidence>
<dbReference type="InterPro" id="IPR025383">
    <property type="entry name" value="MrpA_C/MbhD"/>
</dbReference>
<evidence type="ECO:0000256" key="2">
    <source>
        <dbReference type="ARBA" id="ARBA00022475"/>
    </source>
</evidence>
<evidence type="ECO:0000313" key="9">
    <source>
        <dbReference type="Proteomes" id="UP000529861"/>
    </source>
</evidence>
<evidence type="ECO:0000313" key="8">
    <source>
        <dbReference type="EMBL" id="NNG68148.1"/>
    </source>
</evidence>
<evidence type="ECO:0000256" key="6">
    <source>
        <dbReference type="SAM" id="Phobius"/>
    </source>
</evidence>
<evidence type="ECO:0000256" key="4">
    <source>
        <dbReference type="ARBA" id="ARBA00022989"/>
    </source>
</evidence>
<organism evidence="8 9">
    <name type="scientific">Caldanaerobacter subterraneus</name>
    <dbReference type="NCBI Taxonomy" id="911092"/>
    <lineage>
        <taxon>Bacteria</taxon>
        <taxon>Bacillati</taxon>
        <taxon>Bacillota</taxon>
        <taxon>Clostridia</taxon>
        <taxon>Thermoanaerobacterales</taxon>
        <taxon>Thermoanaerobacteraceae</taxon>
        <taxon>Caldanaerobacter</taxon>
    </lineage>
</organism>
<comment type="caution">
    <text evidence="8">The sequence shown here is derived from an EMBL/GenBank/DDBJ whole genome shotgun (WGS) entry which is preliminary data.</text>
</comment>
<keyword evidence="3 6" id="KW-0812">Transmembrane</keyword>
<dbReference type="EMBL" id="JABEQB010000060">
    <property type="protein sequence ID" value="NNG68148.1"/>
    <property type="molecule type" value="Genomic_DNA"/>
</dbReference>
<dbReference type="AlphaFoldDB" id="A0A7Y2L990"/>
<dbReference type="Pfam" id="PF13244">
    <property type="entry name" value="MbhD"/>
    <property type="match status" value="1"/>
</dbReference>
<accession>A0A7Y2L990</accession>
<evidence type="ECO:0000259" key="7">
    <source>
        <dbReference type="Pfam" id="PF13244"/>
    </source>
</evidence>
<protein>
    <submittedName>
        <fullName evidence="8">DUF4040 domain-containing protein</fullName>
    </submittedName>
</protein>
<proteinExistence type="predicted"/>
<dbReference type="RefSeq" id="WP_003869962.1">
    <property type="nucleotide sequence ID" value="NZ_JABEQB010000060.1"/>
</dbReference>
<dbReference type="Proteomes" id="UP000529861">
    <property type="component" value="Unassembled WGS sequence"/>
</dbReference>
<evidence type="ECO:0000256" key="3">
    <source>
        <dbReference type="ARBA" id="ARBA00022692"/>
    </source>
</evidence>
<comment type="subcellular location">
    <subcellularLocation>
        <location evidence="1">Cell membrane</location>
        <topology evidence="1">Multi-pass membrane protein</topology>
    </subcellularLocation>
</comment>
<dbReference type="InterPro" id="IPR042106">
    <property type="entry name" value="Nuo/plastoQ_OxRdtase_6_NuoJ"/>
</dbReference>
<gene>
    <name evidence="8" type="ORF">HKI81_13345</name>
</gene>
<keyword evidence="5 6" id="KW-0472">Membrane</keyword>
<evidence type="ECO:0000256" key="5">
    <source>
        <dbReference type="ARBA" id="ARBA00023136"/>
    </source>
</evidence>
<sequence>MFLSVIIAVIMIFGAMWTIVTEDLFKAIVIFAIVSLSSSIMFLLMQAPDVAITEAAIGSGITTALFIFTYKKVEEEKDER</sequence>
<reference evidence="8 9" key="1">
    <citation type="submission" date="2020-04" db="EMBL/GenBank/DDBJ databases">
        <title>Draft genome sequence of Caldanaerobacter sunterraneus. strain 1523vc isolated from Griffin hot spring, Kamchatka, Russia.</title>
        <authorList>
            <person name="Toshchakov S.V."/>
            <person name="Podosokorskaya O.A."/>
            <person name="Kublanov I.V."/>
            <person name="Korzhenkov A."/>
            <person name="Patrushev M.V."/>
        </authorList>
    </citation>
    <scope>NUCLEOTIDE SEQUENCE [LARGE SCALE GENOMIC DNA]</scope>
    <source>
        <strain evidence="8 9">1523vc</strain>
    </source>
</reference>
<feature type="domain" description="MrpA C-terminal/MbhD" evidence="7">
    <location>
        <begin position="9"/>
        <end position="74"/>
    </location>
</feature>
<keyword evidence="2" id="KW-1003">Cell membrane</keyword>
<feature type="transmembrane region" description="Helical" evidence="6">
    <location>
        <begin position="51"/>
        <end position="70"/>
    </location>
</feature>
<keyword evidence="4 6" id="KW-1133">Transmembrane helix</keyword>
<dbReference type="Gene3D" id="1.20.120.1200">
    <property type="entry name" value="NADH-ubiquinone/plastoquinone oxidoreductase chain 6, subunit NuoJ"/>
    <property type="match status" value="1"/>
</dbReference>
<name>A0A7Y2L990_9THEO</name>
<dbReference type="GO" id="GO:0005886">
    <property type="term" value="C:plasma membrane"/>
    <property type="evidence" value="ECO:0007669"/>
    <property type="project" value="UniProtKB-SubCell"/>
</dbReference>
<feature type="transmembrane region" description="Helical" evidence="6">
    <location>
        <begin position="24"/>
        <end position="44"/>
    </location>
</feature>